<evidence type="ECO:0000256" key="1">
    <source>
        <dbReference type="SAM" id="MobiDB-lite"/>
    </source>
</evidence>
<feature type="region of interest" description="Disordered" evidence="1">
    <location>
        <begin position="1"/>
        <end position="34"/>
    </location>
</feature>
<dbReference type="Proteomes" id="UP000324800">
    <property type="component" value="Unassembled WGS sequence"/>
</dbReference>
<organism evidence="2 3">
    <name type="scientific">Streblomastix strix</name>
    <dbReference type="NCBI Taxonomy" id="222440"/>
    <lineage>
        <taxon>Eukaryota</taxon>
        <taxon>Metamonada</taxon>
        <taxon>Preaxostyla</taxon>
        <taxon>Oxymonadida</taxon>
        <taxon>Streblomastigidae</taxon>
        <taxon>Streblomastix</taxon>
    </lineage>
</organism>
<evidence type="ECO:0000313" key="3">
    <source>
        <dbReference type="Proteomes" id="UP000324800"/>
    </source>
</evidence>
<reference evidence="2 3" key="1">
    <citation type="submission" date="2019-03" db="EMBL/GenBank/DDBJ databases">
        <title>Single cell metagenomics reveals metabolic interactions within the superorganism composed of flagellate Streblomastix strix and complex community of Bacteroidetes bacteria on its surface.</title>
        <authorList>
            <person name="Treitli S.C."/>
            <person name="Kolisko M."/>
            <person name="Husnik F."/>
            <person name="Keeling P."/>
            <person name="Hampl V."/>
        </authorList>
    </citation>
    <scope>NUCLEOTIDE SEQUENCE [LARGE SCALE GENOMIC DNA]</scope>
    <source>
        <strain evidence="2">ST1C</strain>
    </source>
</reference>
<dbReference type="OrthoDB" id="10561410at2759"/>
<name>A0A5J4WNM8_9EUKA</name>
<proteinExistence type="predicted"/>
<feature type="compositionally biased region" description="Polar residues" evidence="1">
    <location>
        <begin position="8"/>
        <end position="17"/>
    </location>
</feature>
<comment type="caution">
    <text evidence="2">The sequence shown here is derived from an EMBL/GenBank/DDBJ whole genome shotgun (WGS) entry which is preliminary data.</text>
</comment>
<sequence>MDKGGETLSRTYQSVGYQQDPPEPVYGFDYGKDT</sequence>
<dbReference type="AlphaFoldDB" id="A0A5J4WNM8"/>
<dbReference type="EMBL" id="SNRW01001430">
    <property type="protein sequence ID" value="KAA6396423.1"/>
    <property type="molecule type" value="Genomic_DNA"/>
</dbReference>
<evidence type="ECO:0000313" key="2">
    <source>
        <dbReference type="EMBL" id="KAA6396423.1"/>
    </source>
</evidence>
<protein>
    <submittedName>
        <fullName evidence="2">Uncharacterized protein</fullName>
    </submittedName>
</protein>
<gene>
    <name evidence="2" type="ORF">EZS28_008048</name>
</gene>
<feature type="non-terminal residue" evidence="2">
    <location>
        <position position="34"/>
    </location>
</feature>
<accession>A0A5J4WNM8</accession>